<dbReference type="Proteomes" id="UP001276659">
    <property type="component" value="Unassembled WGS sequence"/>
</dbReference>
<gene>
    <name evidence="2" type="ORF">OEA41_001641</name>
</gene>
<dbReference type="EMBL" id="JASNWA010000006">
    <property type="protein sequence ID" value="KAK3174395.1"/>
    <property type="molecule type" value="Genomic_DNA"/>
</dbReference>
<name>A0AAD9ZAG5_9LECA</name>
<feature type="region of interest" description="Disordered" evidence="1">
    <location>
        <begin position="1"/>
        <end position="32"/>
    </location>
</feature>
<protein>
    <submittedName>
        <fullName evidence="2">Uncharacterized protein</fullName>
    </submittedName>
</protein>
<evidence type="ECO:0000256" key="1">
    <source>
        <dbReference type="SAM" id="MobiDB-lite"/>
    </source>
</evidence>
<reference evidence="2" key="1">
    <citation type="submission" date="2022-11" db="EMBL/GenBank/DDBJ databases">
        <title>Chromosomal genome sequence assembly and mating type (MAT) locus characterization of the leprose asexual lichenized fungus Lepraria neglecta (Nyl.) Erichsen.</title>
        <authorList>
            <person name="Allen J.L."/>
            <person name="Pfeffer B."/>
        </authorList>
    </citation>
    <scope>NUCLEOTIDE SEQUENCE</scope>
    <source>
        <strain evidence="2">Allen 5258</strain>
    </source>
</reference>
<keyword evidence="3" id="KW-1185">Reference proteome</keyword>
<evidence type="ECO:0000313" key="3">
    <source>
        <dbReference type="Proteomes" id="UP001276659"/>
    </source>
</evidence>
<sequence length="455" mass="50313">MLYAPATVSSHAHPSSDIHSSRNTWTGPRGYGGRHRLDEAPFSLWDDAKGDFRLPTPSEKSWLITRYSATAIDFQFPMMVIETANPPEPLPLTVAAIAAKFLPPPSVLVDRNANGMRLEPLDDARPIKFSRNYAGMRGPKDPLQFNFRKWIQPTDKELKLLVNALSRFCNPRLVHILCPRIIVELCCDDQRTYEPGSLPRKMGGYAVHYHHNLGSPFEGLSIRGRERLINPTTSIQDTSNYLNLFDELCPGVRVSSGTVTDVGLSAQASMSTTAGLLLRDNHGHQRLTVSNHGFLHSKEVFHPSNSGTQIGEIGERWEHLDIALVKLNPSVEFTNSTYFEAKVPRRLLRAHEIPDGAFFSVDGMSTGIVFMQAQGLTLDIPPRPQSLAEIDFLKMRIYRGFGALGAVPREGVCGAAFVENGSEEGGVAGFFQNGNTDYALSPCLDGLIDRSWSIV</sequence>
<accession>A0AAD9ZAG5</accession>
<comment type="caution">
    <text evidence="2">The sequence shown here is derived from an EMBL/GenBank/DDBJ whole genome shotgun (WGS) entry which is preliminary data.</text>
</comment>
<proteinExistence type="predicted"/>
<dbReference type="AlphaFoldDB" id="A0AAD9ZAG5"/>
<organism evidence="2 3">
    <name type="scientific">Lepraria neglecta</name>
    <dbReference type="NCBI Taxonomy" id="209136"/>
    <lineage>
        <taxon>Eukaryota</taxon>
        <taxon>Fungi</taxon>
        <taxon>Dikarya</taxon>
        <taxon>Ascomycota</taxon>
        <taxon>Pezizomycotina</taxon>
        <taxon>Lecanoromycetes</taxon>
        <taxon>OSLEUM clade</taxon>
        <taxon>Lecanoromycetidae</taxon>
        <taxon>Lecanorales</taxon>
        <taxon>Lecanorineae</taxon>
        <taxon>Stereocaulaceae</taxon>
        <taxon>Lepraria</taxon>
    </lineage>
</organism>
<evidence type="ECO:0000313" key="2">
    <source>
        <dbReference type="EMBL" id="KAK3174395.1"/>
    </source>
</evidence>